<organism evidence="2 3">
    <name type="scientific">Pseudomonas brassicacearum</name>
    <dbReference type="NCBI Taxonomy" id="930166"/>
    <lineage>
        <taxon>Bacteria</taxon>
        <taxon>Pseudomonadati</taxon>
        <taxon>Pseudomonadota</taxon>
        <taxon>Gammaproteobacteria</taxon>
        <taxon>Pseudomonadales</taxon>
        <taxon>Pseudomonadaceae</taxon>
        <taxon>Pseudomonas</taxon>
    </lineage>
</organism>
<comment type="caution">
    <text evidence="2">The sequence shown here is derived from an EMBL/GenBank/DDBJ whole genome shotgun (WGS) entry which is preliminary data.</text>
</comment>
<dbReference type="EMBL" id="MOBI01000015">
    <property type="protein sequence ID" value="ROM97221.1"/>
    <property type="molecule type" value="Genomic_DNA"/>
</dbReference>
<dbReference type="Proteomes" id="UP000284684">
    <property type="component" value="Unassembled WGS sequence"/>
</dbReference>
<evidence type="ECO:0000256" key="1">
    <source>
        <dbReference type="SAM" id="Phobius"/>
    </source>
</evidence>
<accession>A0A423GRY2</accession>
<dbReference type="RefSeq" id="WP_123582777.1">
    <property type="nucleotide sequence ID" value="NZ_MOBI01000015.1"/>
</dbReference>
<dbReference type="AlphaFoldDB" id="A0A423GRY2"/>
<sequence length="86" mass="9718">MQPARPEKDNDRYTAQFIFCLLLVLCITISMAIYISRLNVWIDKTRLDSATQPLECGKGQGAFIIDPSGKRNNCYFVEDAEAADDQ</sequence>
<feature type="transmembrane region" description="Helical" evidence="1">
    <location>
        <begin position="15"/>
        <end position="36"/>
    </location>
</feature>
<evidence type="ECO:0000313" key="3">
    <source>
        <dbReference type="Proteomes" id="UP000284684"/>
    </source>
</evidence>
<keyword evidence="1" id="KW-1133">Transmembrane helix</keyword>
<proteinExistence type="predicted"/>
<evidence type="ECO:0000313" key="2">
    <source>
        <dbReference type="EMBL" id="ROM97221.1"/>
    </source>
</evidence>
<protein>
    <submittedName>
        <fullName evidence="2">Uncharacterized protein</fullName>
    </submittedName>
</protein>
<gene>
    <name evidence="2" type="ORF">BK658_13395</name>
</gene>
<keyword evidence="1" id="KW-0812">Transmembrane</keyword>
<keyword evidence="1" id="KW-0472">Membrane</keyword>
<reference evidence="2 3" key="1">
    <citation type="submission" date="2016-10" db="EMBL/GenBank/DDBJ databases">
        <title>Comparative genome analysis of multiple Pseudomonas spp. focuses on biocontrol and plant growth promoting traits.</title>
        <authorList>
            <person name="Tao X.-Y."/>
            <person name="Taylor C.G."/>
        </authorList>
    </citation>
    <scope>NUCLEOTIDE SEQUENCE [LARGE SCALE GENOMIC DNA]</scope>
    <source>
        <strain evidence="2 3">37D10</strain>
    </source>
</reference>
<name>A0A423GRY2_9PSED</name>